<dbReference type="CDD" id="cd00143">
    <property type="entry name" value="PP2Cc"/>
    <property type="match status" value="1"/>
</dbReference>
<evidence type="ECO:0000259" key="6">
    <source>
        <dbReference type="PROSITE" id="PS51746"/>
    </source>
</evidence>
<keyword evidence="8" id="KW-1185">Reference proteome</keyword>
<proteinExistence type="inferred from homology"/>
<dbReference type="Pfam" id="PF00481">
    <property type="entry name" value="PP2C"/>
    <property type="match status" value="1"/>
</dbReference>
<dbReference type="SMART" id="SM00332">
    <property type="entry name" value="PP2Cc"/>
    <property type="match status" value="1"/>
</dbReference>
<dbReference type="PANTHER" id="PTHR47992">
    <property type="entry name" value="PROTEIN PHOSPHATASE"/>
    <property type="match status" value="1"/>
</dbReference>
<evidence type="ECO:0000256" key="1">
    <source>
        <dbReference type="ARBA" id="ARBA00022723"/>
    </source>
</evidence>
<keyword evidence="1" id="KW-0479">Metal-binding</keyword>
<dbReference type="GO" id="GO:0004722">
    <property type="term" value="F:protein serine/threonine phosphatase activity"/>
    <property type="evidence" value="ECO:0007669"/>
    <property type="project" value="InterPro"/>
</dbReference>
<dbReference type="Proteomes" id="UP001515480">
    <property type="component" value="Unassembled WGS sequence"/>
</dbReference>
<gene>
    <name evidence="7" type="ORF">AB1Y20_006284</name>
</gene>
<evidence type="ECO:0000256" key="4">
    <source>
        <dbReference type="RuleBase" id="RU003465"/>
    </source>
</evidence>
<dbReference type="InterPro" id="IPR015655">
    <property type="entry name" value="PP2C"/>
</dbReference>
<evidence type="ECO:0000256" key="5">
    <source>
        <dbReference type="SAM" id="MobiDB-lite"/>
    </source>
</evidence>
<keyword evidence="3 4" id="KW-0904">Protein phosphatase</keyword>
<evidence type="ECO:0000313" key="8">
    <source>
        <dbReference type="Proteomes" id="UP001515480"/>
    </source>
</evidence>
<dbReference type="PROSITE" id="PS51746">
    <property type="entry name" value="PPM_2"/>
    <property type="match status" value="1"/>
</dbReference>
<keyword evidence="2 4" id="KW-0378">Hydrolase</keyword>
<reference evidence="7 8" key="1">
    <citation type="journal article" date="2024" name="Science">
        <title>Giant polyketide synthase enzymes in the biosynthesis of giant marine polyether toxins.</title>
        <authorList>
            <person name="Fallon T.R."/>
            <person name="Shende V.V."/>
            <person name="Wierzbicki I.H."/>
            <person name="Pendleton A.L."/>
            <person name="Watervoot N.F."/>
            <person name="Auber R.P."/>
            <person name="Gonzalez D.J."/>
            <person name="Wisecaver J.H."/>
            <person name="Moore B.S."/>
        </authorList>
    </citation>
    <scope>NUCLEOTIDE SEQUENCE [LARGE SCALE GENOMIC DNA]</scope>
    <source>
        <strain evidence="7 8">12B1</strain>
    </source>
</reference>
<evidence type="ECO:0000256" key="2">
    <source>
        <dbReference type="ARBA" id="ARBA00022801"/>
    </source>
</evidence>
<dbReference type="Gene3D" id="3.60.40.10">
    <property type="entry name" value="PPM-type phosphatase domain"/>
    <property type="match status" value="1"/>
</dbReference>
<dbReference type="InterPro" id="IPR001932">
    <property type="entry name" value="PPM-type_phosphatase-like_dom"/>
</dbReference>
<dbReference type="PROSITE" id="PS01032">
    <property type="entry name" value="PPM_1"/>
    <property type="match status" value="1"/>
</dbReference>
<feature type="compositionally biased region" description="Low complexity" evidence="5">
    <location>
        <begin position="23"/>
        <end position="36"/>
    </location>
</feature>
<feature type="domain" description="PPM-type phosphatase" evidence="6">
    <location>
        <begin position="172"/>
        <end position="432"/>
    </location>
</feature>
<name>A0AB34J2U2_PRYPA</name>
<evidence type="ECO:0000313" key="7">
    <source>
        <dbReference type="EMBL" id="KAL1511486.1"/>
    </source>
</evidence>
<organism evidence="7 8">
    <name type="scientific">Prymnesium parvum</name>
    <name type="common">Toxic golden alga</name>
    <dbReference type="NCBI Taxonomy" id="97485"/>
    <lineage>
        <taxon>Eukaryota</taxon>
        <taxon>Haptista</taxon>
        <taxon>Haptophyta</taxon>
        <taxon>Prymnesiophyceae</taxon>
        <taxon>Prymnesiales</taxon>
        <taxon>Prymnesiaceae</taxon>
        <taxon>Prymnesium</taxon>
    </lineage>
</organism>
<comment type="similarity">
    <text evidence="4">Belongs to the PP2C family.</text>
</comment>
<protein>
    <recommendedName>
        <fullName evidence="6">PPM-type phosphatase domain-containing protein</fullName>
    </recommendedName>
</protein>
<accession>A0AB34J2U2</accession>
<evidence type="ECO:0000256" key="3">
    <source>
        <dbReference type="ARBA" id="ARBA00022912"/>
    </source>
</evidence>
<dbReference type="GO" id="GO:0046872">
    <property type="term" value="F:metal ion binding"/>
    <property type="evidence" value="ECO:0007669"/>
    <property type="project" value="UniProtKB-KW"/>
</dbReference>
<sequence>MADDALDGLMAAWNRNLPKPAPSRHAPAAATTPAARGTLTSQQPPCSLAQCRLGSGRCAARCGTSAAPCGTSAAPYGTSAAIYGTSAAPCGTSAAPCGSAAAPCGSTAASWSSTAASCGSAAAPPRRATLPHERPAAAPHRKAAAAAAAAAAVPPAACPRTLSAAPAGPCVEHGFFGDQNRQYRKYMEDEHVAHTLRPSRFRVGRLFALYDGHGGRDAVDFVVTHLHQILEAKLCEIERVEVDAEVGNAFSTAFRKVDRMLAQTGCFLCGTTAVVCFVAVGAAGTPPVLHVANVGDSRALLISDGGVQRLTVDHLATDDLEALRVQREGGKIIGRRVGGTLALTRALGDHAVKGPGGGVIAEPHFATRRLSHTDRFLLLASDGVWDVVNEEDARELLLSCASEPAEAMSMRLVQLALERGTKDNVSALVVRLQV</sequence>
<dbReference type="SUPFAM" id="SSF81606">
    <property type="entry name" value="PP2C-like"/>
    <property type="match status" value="1"/>
</dbReference>
<dbReference type="InterPro" id="IPR000222">
    <property type="entry name" value="PP2C_BS"/>
</dbReference>
<dbReference type="InterPro" id="IPR036457">
    <property type="entry name" value="PPM-type-like_dom_sf"/>
</dbReference>
<dbReference type="AlphaFoldDB" id="A0AB34J2U2"/>
<dbReference type="SMART" id="SM00331">
    <property type="entry name" value="PP2C_SIG"/>
    <property type="match status" value="1"/>
</dbReference>
<feature type="region of interest" description="Disordered" evidence="5">
    <location>
        <begin position="16"/>
        <end position="42"/>
    </location>
</feature>
<comment type="caution">
    <text evidence="7">The sequence shown here is derived from an EMBL/GenBank/DDBJ whole genome shotgun (WGS) entry which is preliminary data.</text>
</comment>
<dbReference type="EMBL" id="JBGBPQ010000014">
    <property type="protein sequence ID" value="KAL1511486.1"/>
    <property type="molecule type" value="Genomic_DNA"/>
</dbReference>